<gene>
    <name evidence="3" type="ORF">AADEFJLK_04413</name>
</gene>
<comment type="caution">
    <text evidence="3">The sequence shown here is derived from an EMBL/GenBank/DDBJ whole genome shotgun (WGS) entry which is preliminary data.</text>
</comment>
<dbReference type="AlphaFoldDB" id="A0A2S5CG65"/>
<dbReference type="GO" id="GO:0003887">
    <property type="term" value="F:DNA-directed DNA polymerase activity"/>
    <property type="evidence" value="ECO:0007669"/>
    <property type="project" value="InterPro"/>
</dbReference>
<dbReference type="GO" id="GO:0006270">
    <property type="term" value="P:DNA replication initiation"/>
    <property type="evidence" value="ECO:0007669"/>
    <property type="project" value="InterPro"/>
</dbReference>
<comment type="similarity">
    <text evidence="1">Belongs to the initiator RepB protein family.</text>
</comment>
<dbReference type="Pfam" id="PF01051">
    <property type="entry name" value="Rep3_N"/>
    <property type="match status" value="1"/>
</dbReference>
<dbReference type="RefSeq" id="WP_103975823.1">
    <property type="nucleotide sequence ID" value="NZ_PGFZ01000023.1"/>
</dbReference>
<dbReference type="SUPFAM" id="SSF46785">
    <property type="entry name" value="Winged helix' DNA-binding domain"/>
    <property type="match status" value="2"/>
</dbReference>
<dbReference type="InterPro" id="IPR036390">
    <property type="entry name" value="WH_DNA-bd_sf"/>
</dbReference>
<sequence length="439" mass="51176">MIEMSEKTLVVQHNALVEARYKMTIEEQRVLKTIISQIHSYDEDFKLYEIRVLDLARLIGVSDEYYYSRIKSLLSKLRKSTLLIVDENGDSVETGWLSSITYRQGKGVVAIRFDPILKPYLLQLKSLFTSYELGNILRLRGMYSIRIYELLKQYEKISKREFSLDEFKKTLHIDSEYAQYRDLKKYVLIPSEKEVSKNTDISFSIEEKKQGRKVIGLTFHIKSKKRLQVISGEENNSDNISVDQLNTKAIFYEKQVEEIKEEPKNAYIQQLVDLGVTSAVAVDLVAEYDAERIERCISLTKENSHVKNQAAYVVVAIQRGFIDPKAEEKAKGAELLRLAEQREQLKKSWEKVKARYEDWKTRAVDAALQEMATAEIEEYRRQFMNSQKGVMRDAINRSEESKKRHFLLYMRGKLSLDSLDVWALKNAVDLSAFPDDMRR</sequence>
<accession>A0A2S5CG65</accession>
<evidence type="ECO:0000313" key="4">
    <source>
        <dbReference type="Proteomes" id="UP000237423"/>
    </source>
</evidence>
<organism evidence="3 4">
    <name type="scientific">Methylovulum psychrotolerans</name>
    <dbReference type="NCBI Taxonomy" id="1704499"/>
    <lineage>
        <taxon>Bacteria</taxon>
        <taxon>Pseudomonadati</taxon>
        <taxon>Pseudomonadota</taxon>
        <taxon>Gammaproteobacteria</taxon>
        <taxon>Methylococcales</taxon>
        <taxon>Methylococcaceae</taxon>
        <taxon>Methylovulum</taxon>
    </lineage>
</organism>
<evidence type="ECO:0000313" key="3">
    <source>
        <dbReference type="EMBL" id="POZ49798.1"/>
    </source>
</evidence>
<dbReference type="Proteomes" id="UP000237423">
    <property type="component" value="Unassembled WGS sequence"/>
</dbReference>
<dbReference type="EMBL" id="PGFZ01000023">
    <property type="protein sequence ID" value="POZ49798.1"/>
    <property type="molecule type" value="Genomic_DNA"/>
</dbReference>
<feature type="domain" description="Initiator Rep protein WH1" evidence="2">
    <location>
        <begin position="10"/>
        <end position="152"/>
    </location>
</feature>
<dbReference type="Gene3D" id="1.10.10.10">
    <property type="entry name" value="Winged helix-like DNA-binding domain superfamily/Winged helix DNA-binding domain"/>
    <property type="match status" value="2"/>
</dbReference>
<proteinExistence type="inferred from homology"/>
<dbReference type="InterPro" id="IPR036388">
    <property type="entry name" value="WH-like_DNA-bd_sf"/>
</dbReference>
<evidence type="ECO:0000259" key="2">
    <source>
        <dbReference type="Pfam" id="PF01051"/>
    </source>
</evidence>
<reference evidence="3 4" key="1">
    <citation type="submission" date="2017-11" db="EMBL/GenBank/DDBJ databases">
        <title>Draft Genome Sequence of Methylobacter psychrotolerans Sph1T, an Obligate Methanotroph from Low-Temperature Environments.</title>
        <authorList>
            <person name="Oshkin I.Y."/>
            <person name="Miroshnikov K."/>
            <person name="Belova S.E."/>
            <person name="Korzhenkov A."/>
            <person name="Toshchakov S.V."/>
            <person name="Dedysh S.N."/>
        </authorList>
    </citation>
    <scope>NUCLEOTIDE SEQUENCE [LARGE SCALE GENOMIC DNA]</scope>
    <source>
        <strain evidence="3 4">Sph1</strain>
    </source>
</reference>
<protein>
    <submittedName>
        <fullName evidence="3">Replication initiation protein</fullName>
    </submittedName>
</protein>
<name>A0A2S5CG65_9GAMM</name>
<evidence type="ECO:0000256" key="1">
    <source>
        <dbReference type="ARBA" id="ARBA00038283"/>
    </source>
</evidence>
<dbReference type="Pfam" id="PF21205">
    <property type="entry name" value="Rep3_C"/>
    <property type="match status" value="1"/>
</dbReference>
<dbReference type="InterPro" id="IPR000525">
    <property type="entry name" value="Initiator_Rep_WH1"/>
</dbReference>